<evidence type="ECO:0000256" key="3">
    <source>
        <dbReference type="ARBA" id="ARBA00008312"/>
    </source>
</evidence>
<feature type="binding site" evidence="13">
    <location>
        <position position="367"/>
    </location>
    <ligand>
        <name>NADP(+)</name>
        <dbReference type="ChEBI" id="CHEBI:58349"/>
    </ligand>
</feature>
<dbReference type="STRING" id="7719.ENSCINP00000003883"/>
<dbReference type="Ensembl" id="ENSCINT00000003883.2">
    <property type="protein sequence ID" value="ENSCINP00000003883.2"/>
    <property type="gene ID" value="ENSCING00000001929.2"/>
</dbReference>
<dbReference type="EC" id="1.18.1.6" evidence="4 11"/>
<dbReference type="Proteomes" id="UP000008144">
    <property type="component" value="Chromosome 3"/>
</dbReference>
<evidence type="ECO:0000256" key="2">
    <source>
        <dbReference type="ARBA" id="ARBA00004731"/>
    </source>
</evidence>
<comment type="cofactor">
    <cofactor evidence="1 11 12">
        <name>FAD</name>
        <dbReference type="ChEBI" id="CHEBI:57692"/>
    </cofactor>
</comment>
<keyword evidence="16" id="KW-1185">Reference proteome</keyword>
<comment type="catalytic activity">
    <reaction evidence="10 11">
        <text>2 reduced [adrenodoxin] + NADP(+) + H(+) = 2 oxidized [adrenodoxin] + NADPH</text>
        <dbReference type="Rhea" id="RHEA:42312"/>
        <dbReference type="Rhea" id="RHEA-COMP:9998"/>
        <dbReference type="Rhea" id="RHEA-COMP:9999"/>
        <dbReference type="ChEBI" id="CHEBI:15378"/>
        <dbReference type="ChEBI" id="CHEBI:33737"/>
        <dbReference type="ChEBI" id="CHEBI:33738"/>
        <dbReference type="ChEBI" id="CHEBI:57783"/>
        <dbReference type="ChEBI" id="CHEBI:58349"/>
        <dbReference type="EC" id="1.18.1.6"/>
    </reaction>
</comment>
<feature type="binding site" evidence="12">
    <location>
        <position position="14"/>
    </location>
    <ligand>
        <name>FAD</name>
        <dbReference type="ChEBI" id="CHEBI:57692"/>
    </ligand>
</feature>
<feature type="binding site" evidence="12">
    <location>
        <position position="43"/>
    </location>
    <ligand>
        <name>FAD</name>
        <dbReference type="ChEBI" id="CHEBI:57692"/>
    </ligand>
</feature>
<dbReference type="PIRSF" id="PIRSF000362">
    <property type="entry name" value="FNR"/>
    <property type="match status" value="1"/>
</dbReference>
<evidence type="ECO:0000256" key="10">
    <source>
        <dbReference type="ARBA" id="ARBA00048933"/>
    </source>
</evidence>
<dbReference type="GeneTree" id="ENSGT00390000013574"/>
<name>F6ZIP8_CIOIN</name>
<keyword evidence="9 11" id="KW-0560">Oxidoreductase</keyword>
<reference evidence="15" key="4">
    <citation type="submission" date="2025-09" db="UniProtKB">
        <authorList>
            <consortium name="Ensembl"/>
        </authorList>
    </citation>
    <scope>IDENTIFICATION</scope>
</reference>
<feature type="domain" description="FAD/NAD(P)-binding" evidence="14">
    <location>
        <begin position="5"/>
        <end position="199"/>
    </location>
</feature>
<dbReference type="HOGENOM" id="CLU_024722_3_1_1"/>
<dbReference type="GO" id="GO:0004324">
    <property type="term" value="F:ferredoxin-NADP+ reductase activity"/>
    <property type="evidence" value="ECO:0000318"/>
    <property type="project" value="GO_Central"/>
</dbReference>
<dbReference type="Gene3D" id="3.50.50.60">
    <property type="entry name" value="FAD/NAD(P)-binding domain"/>
    <property type="match status" value="1"/>
</dbReference>
<reference evidence="15" key="3">
    <citation type="submission" date="2025-08" db="UniProtKB">
        <authorList>
            <consortium name="Ensembl"/>
        </authorList>
    </citation>
    <scope>IDENTIFICATION</scope>
</reference>
<dbReference type="OMA" id="RFNFIGN"/>
<feature type="binding site" evidence="12">
    <location>
        <position position="35"/>
    </location>
    <ligand>
        <name>FAD</name>
        <dbReference type="ChEBI" id="CHEBI:57692"/>
    </ligand>
</feature>
<dbReference type="InterPro" id="IPR036188">
    <property type="entry name" value="FAD/NAD-bd_sf"/>
</dbReference>
<dbReference type="PRINTS" id="PR00419">
    <property type="entry name" value="ADXRDTASE"/>
</dbReference>
<evidence type="ECO:0000259" key="14">
    <source>
        <dbReference type="Pfam" id="PF07992"/>
    </source>
</evidence>
<evidence type="ECO:0000313" key="15">
    <source>
        <dbReference type="Ensembl" id="ENSCINP00000003883.2"/>
    </source>
</evidence>
<evidence type="ECO:0000313" key="16">
    <source>
        <dbReference type="Proteomes" id="UP000008144"/>
    </source>
</evidence>
<evidence type="ECO:0000256" key="13">
    <source>
        <dbReference type="PIRSR" id="PIRSR000362-2"/>
    </source>
</evidence>
<dbReference type="GO" id="GO:0008203">
    <property type="term" value="P:cholesterol metabolic process"/>
    <property type="evidence" value="ECO:0007669"/>
    <property type="project" value="UniProtKB-UniPathway"/>
</dbReference>
<proteinExistence type="inferred from homology"/>
<feature type="binding site" evidence="13">
    <location>
        <begin position="150"/>
        <end position="153"/>
    </location>
    <ligand>
        <name>NADP(+)</name>
        <dbReference type="ChEBI" id="CHEBI:58349"/>
    </ligand>
</feature>
<feature type="binding site" evidence="13">
    <location>
        <position position="206"/>
    </location>
    <ligand>
        <name>NADP(+)</name>
        <dbReference type="ChEBI" id="CHEBI:58349"/>
    </ligand>
</feature>
<feature type="binding site" evidence="13">
    <location>
        <begin position="194"/>
        <end position="195"/>
    </location>
    <ligand>
        <name>NADP(+)</name>
        <dbReference type="ChEBI" id="CHEBI:58349"/>
    </ligand>
</feature>
<dbReference type="GO" id="GO:0005739">
    <property type="term" value="C:mitochondrion"/>
    <property type="evidence" value="ECO:0000318"/>
    <property type="project" value="GO_Central"/>
</dbReference>
<dbReference type="Gene3D" id="3.40.50.720">
    <property type="entry name" value="NAD(P)-binding Rossmann-like Domain"/>
    <property type="match status" value="1"/>
</dbReference>
<dbReference type="Pfam" id="PF07992">
    <property type="entry name" value="Pyr_redox_2"/>
    <property type="match status" value="1"/>
</dbReference>
<sequence length="452" mass="50239">STDPQICIVGSGPAGFGVAQSILKHHPTAKVDMFEQSPVPYGLIRRGVSPDHQDVKNCIHGYERTAVLPGFSFYGNIEVGSALSLVELQAAYHAVVLCTGAQEERKLGIPRENLRNIFTSLQFVGWYNGDTNHQDVNVDVGGRTAVIVGHGNVALDCARMLLKPTHMFKNTDISSEAYNKLMKSEIKKVYLIGRRGPLQMACTRKELAEITDLEGVVTQVDTNVFTPAVNQAINNKDLKRRKQHRLVKYLMKVANVENKYISKEFEIKYLRSPHSITTNDDVTIAGINFNINKLEGDNVYEPLVTSSGELEHISCDLLISCIGYTNKLFDPNIPYKGGKMVHDNGRIKPAQSPGLYASGWCRDGPLGVLADTSNSSTQTSTSVLNDIDDLITNKPSCRGYKDILPTLEEKNIDVITWHRWQTIDEHEVNEGRKVGKVREKLLSEESMIEVSK</sequence>
<comment type="subcellular location">
    <subcellularLocation>
        <location evidence="11">Mitochondrion</location>
    </subcellularLocation>
</comment>
<dbReference type="InterPro" id="IPR055275">
    <property type="entry name" value="Ferredox_Rdtase"/>
</dbReference>
<evidence type="ECO:0000256" key="12">
    <source>
        <dbReference type="PIRSR" id="PIRSR000362-1"/>
    </source>
</evidence>
<evidence type="ECO:0000256" key="4">
    <source>
        <dbReference type="ARBA" id="ARBA00013219"/>
    </source>
</evidence>
<evidence type="ECO:0000256" key="5">
    <source>
        <dbReference type="ARBA" id="ARBA00016287"/>
    </source>
</evidence>
<dbReference type="FunCoup" id="F6ZIP8">
    <property type="interactions" value="171"/>
</dbReference>
<dbReference type="AlphaFoldDB" id="F6ZIP8"/>
<dbReference type="PANTHER" id="PTHR48467:SF1">
    <property type="entry name" value="GLUTAMATE SYNTHASE 1 [NADH], CHLOROPLASTIC-LIKE"/>
    <property type="match status" value="1"/>
</dbReference>
<dbReference type="InterPro" id="IPR021163">
    <property type="entry name" value="Ferredox_Rdtase_adrenod"/>
</dbReference>
<feature type="binding site" evidence="12">
    <location>
        <position position="360"/>
    </location>
    <ligand>
        <name>FAD</name>
        <dbReference type="ChEBI" id="CHEBI:57692"/>
    </ligand>
</feature>
<accession>F6ZIP8</accession>
<keyword evidence="6 11" id="KW-0285">Flavoprotein</keyword>
<dbReference type="GO" id="GO:0006694">
    <property type="term" value="P:steroid biosynthetic process"/>
    <property type="evidence" value="ECO:0000318"/>
    <property type="project" value="GO_Central"/>
</dbReference>
<comment type="pathway">
    <text evidence="2">Steroid metabolism; cholesterol metabolism.</text>
</comment>
<comment type="similarity">
    <text evidence="3 11">Belongs to the ferredoxin--NADP reductase type 1 family.</text>
</comment>
<protein>
    <recommendedName>
        <fullName evidence="5 11">NADPH:adrenodoxin oxidoreductase, mitochondrial</fullName>
        <ecNumber evidence="4 11">1.18.1.6</ecNumber>
    </recommendedName>
</protein>
<evidence type="ECO:0000256" key="6">
    <source>
        <dbReference type="ARBA" id="ARBA00022630"/>
    </source>
</evidence>
<evidence type="ECO:0000256" key="9">
    <source>
        <dbReference type="ARBA" id="ARBA00023002"/>
    </source>
</evidence>
<reference evidence="16" key="1">
    <citation type="journal article" date="2002" name="Science">
        <title>The draft genome of Ciona intestinalis: insights into chordate and vertebrate origins.</title>
        <authorList>
            <person name="Dehal P."/>
            <person name="Satou Y."/>
            <person name="Campbell R.K."/>
            <person name="Chapman J."/>
            <person name="Degnan B."/>
            <person name="De Tomaso A."/>
            <person name="Davidson B."/>
            <person name="Di Gregorio A."/>
            <person name="Gelpke M."/>
            <person name="Goodstein D.M."/>
            <person name="Harafuji N."/>
            <person name="Hastings K.E."/>
            <person name="Ho I."/>
            <person name="Hotta K."/>
            <person name="Huang W."/>
            <person name="Kawashima T."/>
            <person name="Lemaire P."/>
            <person name="Martinez D."/>
            <person name="Meinertzhagen I.A."/>
            <person name="Necula S."/>
            <person name="Nonaka M."/>
            <person name="Putnam N."/>
            <person name="Rash S."/>
            <person name="Saiga H."/>
            <person name="Satake M."/>
            <person name="Terry A."/>
            <person name="Yamada L."/>
            <person name="Wang H.G."/>
            <person name="Awazu S."/>
            <person name="Azumi K."/>
            <person name="Boore J."/>
            <person name="Branno M."/>
            <person name="Chin-Bow S."/>
            <person name="DeSantis R."/>
            <person name="Doyle S."/>
            <person name="Francino P."/>
            <person name="Keys D.N."/>
            <person name="Haga S."/>
            <person name="Hayashi H."/>
            <person name="Hino K."/>
            <person name="Imai K.S."/>
            <person name="Inaba K."/>
            <person name="Kano S."/>
            <person name="Kobayashi K."/>
            <person name="Kobayashi M."/>
            <person name="Lee B.I."/>
            <person name="Makabe K.W."/>
            <person name="Manohar C."/>
            <person name="Matassi G."/>
            <person name="Medina M."/>
            <person name="Mochizuki Y."/>
            <person name="Mount S."/>
            <person name="Morishita T."/>
            <person name="Miura S."/>
            <person name="Nakayama A."/>
            <person name="Nishizaka S."/>
            <person name="Nomoto H."/>
            <person name="Ohta F."/>
            <person name="Oishi K."/>
            <person name="Rigoutsos I."/>
            <person name="Sano M."/>
            <person name="Sasaki A."/>
            <person name="Sasakura Y."/>
            <person name="Shoguchi E."/>
            <person name="Shin-i T."/>
            <person name="Spagnuolo A."/>
            <person name="Stainier D."/>
            <person name="Suzuki M.M."/>
            <person name="Tassy O."/>
            <person name="Takatori N."/>
            <person name="Tokuoka M."/>
            <person name="Yagi K."/>
            <person name="Yoshizaki F."/>
            <person name="Wada S."/>
            <person name="Zhang C."/>
            <person name="Hyatt P.D."/>
            <person name="Larimer F."/>
            <person name="Detter C."/>
            <person name="Doggett N."/>
            <person name="Glavina T."/>
            <person name="Hawkins T."/>
            <person name="Richardson P."/>
            <person name="Lucas S."/>
            <person name="Kohara Y."/>
            <person name="Levine M."/>
            <person name="Satoh N."/>
            <person name="Rokhsar D.S."/>
        </authorList>
    </citation>
    <scope>NUCLEOTIDE SEQUENCE [LARGE SCALE GENOMIC DNA]</scope>
</reference>
<reference evidence="15" key="2">
    <citation type="journal article" date="2008" name="Genome Biol.">
        <title>Improved genome assembly and evidence-based global gene model set for the chordate Ciona intestinalis: new insight into intron and operon populations.</title>
        <authorList>
            <person name="Satou Y."/>
            <person name="Mineta K."/>
            <person name="Ogasawara M."/>
            <person name="Sasakura Y."/>
            <person name="Shoguchi E."/>
            <person name="Ueno K."/>
            <person name="Yamada L."/>
            <person name="Matsumoto J."/>
            <person name="Wasserscheid J."/>
            <person name="Dewar K."/>
            <person name="Wiley G.B."/>
            <person name="Macmil S.L."/>
            <person name="Roe B.A."/>
            <person name="Zeller R.W."/>
            <person name="Hastings K.E."/>
            <person name="Lemaire P."/>
            <person name="Lindquist E."/>
            <person name="Endo T."/>
            <person name="Hotta K."/>
            <person name="Inaba K."/>
        </authorList>
    </citation>
    <scope>NUCLEOTIDE SEQUENCE [LARGE SCALE GENOMIC DNA]</scope>
    <source>
        <strain evidence="15">wild type</strain>
    </source>
</reference>
<dbReference type="UniPathway" id="UPA00296"/>
<keyword evidence="8 11" id="KW-0521">NADP</keyword>
<evidence type="ECO:0000256" key="7">
    <source>
        <dbReference type="ARBA" id="ARBA00022827"/>
    </source>
</evidence>
<evidence type="ECO:0000256" key="1">
    <source>
        <dbReference type="ARBA" id="ARBA00001974"/>
    </source>
</evidence>
<dbReference type="InterPro" id="IPR023753">
    <property type="entry name" value="FAD/NAD-binding_dom"/>
</dbReference>
<dbReference type="InParanoid" id="F6ZIP8"/>
<evidence type="ECO:0000256" key="8">
    <source>
        <dbReference type="ARBA" id="ARBA00022857"/>
    </source>
</evidence>
<dbReference type="SUPFAM" id="SSF51971">
    <property type="entry name" value="Nucleotide-binding domain"/>
    <property type="match status" value="1"/>
</dbReference>
<dbReference type="PANTHER" id="PTHR48467">
    <property type="entry name" value="GLUTAMATE SYNTHASE 1 [NADH], CHLOROPLASTIC-LIKE"/>
    <property type="match status" value="1"/>
</dbReference>
<keyword evidence="7 11" id="KW-0274">FAD</keyword>
<keyword evidence="11" id="KW-0496">Mitochondrion</keyword>
<dbReference type="EMBL" id="EAAA01001728">
    <property type="status" value="NOT_ANNOTATED_CDS"/>
    <property type="molecule type" value="Genomic_DNA"/>
</dbReference>
<organism evidence="15 16">
    <name type="scientific">Ciona intestinalis</name>
    <name type="common">Transparent sea squirt</name>
    <name type="synonym">Ascidia intestinalis</name>
    <dbReference type="NCBI Taxonomy" id="7719"/>
    <lineage>
        <taxon>Eukaryota</taxon>
        <taxon>Metazoa</taxon>
        <taxon>Chordata</taxon>
        <taxon>Tunicata</taxon>
        <taxon>Ascidiacea</taxon>
        <taxon>Phlebobranchia</taxon>
        <taxon>Cionidae</taxon>
        <taxon>Ciona</taxon>
    </lineage>
</organism>
<evidence type="ECO:0000256" key="11">
    <source>
        <dbReference type="PIRNR" id="PIRNR000362"/>
    </source>
</evidence>
<feature type="binding site" evidence="12">
    <location>
        <position position="79"/>
    </location>
    <ligand>
        <name>FAD</name>
        <dbReference type="ChEBI" id="CHEBI:57692"/>
    </ligand>
</feature>